<name>A0AAE0NTQ5_9PEZI</name>
<dbReference type="Proteomes" id="UP001285441">
    <property type="component" value="Unassembled WGS sequence"/>
</dbReference>
<keyword evidence="3" id="KW-0687">Ribonucleoprotein</keyword>
<reference evidence="4" key="1">
    <citation type="journal article" date="2023" name="Mol. Phylogenet. Evol.">
        <title>Genome-scale phylogeny and comparative genomics of the fungal order Sordariales.</title>
        <authorList>
            <person name="Hensen N."/>
            <person name="Bonometti L."/>
            <person name="Westerberg I."/>
            <person name="Brannstrom I.O."/>
            <person name="Guillou S."/>
            <person name="Cros-Aarteil S."/>
            <person name="Calhoun S."/>
            <person name="Haridas S."/>
            <person name="Kuo A."/>
            <person name="Mondo S."/>
            <person name="Pangilinan J."/>
            <person name="Riley R."/>
            <person name="LaButti K."/>
            <person name="Andreopoulos B."/>
            <person name="Lipzen A."/>
            <person name="Chen C."/>
            <person name="Yan M."/>
            <person name="Daum C."/>
            <person name="Ng V."/>
            <person name="Clum A."/>
            <person name="Steindorff A."/>
            <person name="Ohm R.A."/>
            <person name="Martin F."/>
            <person name="Silar P."/>
            <person name="Natvig D.O."/>
            <person name="Lalanne C."/>
            <person name="Gautier V."/>
            <person name="Ament-Velasquez S.L."/>
            <person name="Kruys A."/>
            <person name="Hutchinson M.I."/>
            <person name="Powell A.J."/>
            <person name="Barry K."/>
            <person name="Miller A.N."/>
            <person name="Grigoriev I.V."/>
            <person name="Debuchy R."/>
            <person name="Gladieux P."/>
            <person name="Hiltunen Thoren M."/>
            <person name="Johannesson H."/>
        </authorList>
    </citation>
    <scope>NUCLEOTIDE SEQUENCE</scope>
    <source>
        <strain evidence="4">CBS 232.78</strain>
    </source>
</reference>
<dbReference type="GO" id="GO:0003735">
    <property type="term" value="F:structural constituent of ribosome"/>
    <property type="evidence" value="ECO:0007669"/>
    <property type="project" value="InterPro"/>
</dbReference>
<dbReference type="PANTHER" id="PTHR23321:SF26">
    <property type="entry name" value="SMALL RIBOSOMAL SUBUNIT PROTEIN US15M"/>
    <property type="match status" value="1"/>
</dbReference>
<dbReference type="Pfam" id="PF00312">
    <property type="entry name" value="Ribosomal_S15"/>
    <property type="match status" value="1"/>
</dbReference>
<comment type="similarity">
    <text evidence="1">Belongs to the universal ribosomal protein uS15 family.</text>
</comment>
<dbReference type="PANTHER" id="PTHR23321">
    <property type="entry name" value="RIBOSOMAL PROTEIN S15, BACTERIAL AND ORGANELLAR"/>
    <property type="match status" value="1"/>
</dbReference>
<evidence type="ECO:0000313" key="4">
    <source>
        <dbReference type="EMBL" id="KAK3387551.1"/>
    </source>
</evidence>
<evidence type="ECO:0008006" key="6">
    <source>
        <dbReference type="Google" id="ProtNLM"/>
    </source>
</evidence>
<evidence type="ECO:0000256" key="2">
    <source>
        <dbReference type="ARBA" id="ARBA00022980"/>
    </source>
</evidence>
<accession>A0AAE0NTQ5</accession>
<comment type="caution">
    <text evidence="4">The sequence shown here is derived from an EMBL/GenBank/DDBJ whole genome shotgun (WGS) entry which is preliminary data.</text>
</comment>
<organism evidence="4 5">
    <name type="scientific">Podospora didyma</name>
    <dbReference type="NCBI Taxonomy" id="330526"/>
    <lineage>
        <taxon>Eukaryota</taxon>
        <taxon>Fungi</taxon>
        <taxon>Dikarya</taxon>
        <taxon>Ascomycota</taxon>
        <taxon>Pezizomycotina</taxon>
        <taxon>Sordariomycetes</taxon>
        <taxon>Sordariomycetidae</taxon>
        <taxon>Sordariales</taxon>
        <taxon>Podosporaceae</taxon>
        <taxon>Podospora</taxon>
    </lineage>
</organism>
<evidence type="ECO:0000313" key="5">
    <source>
        <dbReference type="Proteomes" id="UP001285441"/>
    </source>
</evidence>
<keyword evidence="2" id="KW-0689">Ribosomal protein</keyword>
<evidence type="ECO:0000256" key="3">
    <source>
        <dbReference type="ARBA" id="ARBA00023274"/>
    </source>
</evidence>
<keyword evidence="5" id="KW-1185">Reference proteome</keyword>
<dbReference type="SMART" id="SM01387">
    <property type="entry name" value="Ribosomal_S15"/>
    <property type="match status" value="1"/>
</dbReference>
<reference evidence="4" key="2">
    <citation type="submission" date="2023-06" db="EMBL/GenBank/DDBJ databases">
        <authorList>
            <consortium name="Lawrence Berkeley National Laboratory"/>
            <person name="Haridas S."/>
            <person name="Hensen N."/>
            <person name="Bonometti L."/>
            <person name="Westerberg I."/>
            <person name="Brannstrom I.O."/>
            <person name="Guillou S."/>
            <person name="Cros-Aarteil S."/>
            <person name="Calhoun S."/>
            <person name="Kuo A."/>
            <person name="Mondo S."/>
            <person name="Pangilinan J."/>
            <person name="Riley R."/>
            <person name="LaButti K."/>
            <person name="Andreopoulos B."/>
            <person name="Lipzen A."/>
            <person name="Chen C."/>
            <person name="Yanf M."/>
            <person name="Daum C."/>
            <person name="Ng V."/>
            <person name="Clum A."/>
            <person name="Steindorff A."/>
            <person name="Ohm R."/>
            <person name="Martin F."/>
            <person name="Silar P."/>
            <person name="Natvig D."/>
            <person name="Lalanne C."/>
            <person name="Gautier V."/>
            <person name="Ament-velasquez S.L."/>
            <person name="Kruys A."/>
            <person name="Hutchinson M.I."/>
            <person name="Powell A.J."/>
            <person name="Barry K."/>
            <person name="Miller A.N."/>
            <person name="Grigoriev I.V."/>
            <person name="Debuchy R."/>
            <person name="Gladieux P."/>
            <person name="Thoren M.H."/>
            <person name="Johannesson H."/>
        </authorList>
    </citation>
    <scope>NUCLEOTIDE SEQUENCE</scope>
    <source>
        <strain evidence="4">CBS 232.78</strain>
    </source>
</reference>
<dbReference type="InterPro" id="IPR000589">
    <property type="entry name" value="Ribosomal_uS15"/>
</dbReference>
<dbReference type="GO" id="GO:0005840">
    <property type="term" value="C:ribosome"/>
    <property type="evidence" value="ECO:0007669"/>
    <property type="project" value="UniProtKB-KW"/>
</dbReference>
<dbReference type="CDD" id="cd00353">
    <property type="entry name" value="Ribosomal_S15p_S13e"/>
    <property type="match status" value="1"/>
</dbReference>
<gene>
    <name evidence="4" type="ORF">B0H63DRAFT_521598</name>
</gene>
<dbReference type="InterPro" id="IPR005290">
    <property type="entry name" value="Ribosomal_uS15_bac-type"/>
</dbReference>
<dbReference type="SUPFAM" id="SSF47060">
    <property type="entry name" value="S15/NS1 RNA-binding domain"/>
    <property type="match status" value="1"/>
</dbReference>
<dbReference type="EMBL" id="JAULSW010000003">
    <property type="protein sequence ID" value="KAK3387551.1"/>
    <property type="molecule type" value="Genomic_DNA"/>
</dbReference>
<dbReference type="GO" id="GO:0006412">
    <property type="term" value="P:translation"/>
    <property type="evidence" value="ECO:0007669"/>
    <property type="project" value="InterPro"/>
</dbReference>
<sequence length="320" mass="36175">MPPRIPGPNGLRTITFCFRPTVSTSMPTFPPLMQKANLSRKEKTRLMKQDQYGWAQKQQRKAVAVARQDELQTQRDAEWGSPVHGITTPFIESFDAAGQLRKSRPPVDEEGNPLREAHKLPMSKHLRNYQLSQDELETAIKHAAELSKPLVAENRMVVDPEQEKADKDAHEAQHAKAVIALRRITGLQNASAKDRKHANIRRCIETFGRHNTDKTVPNAAPQPARGVVPEHAVPRAGPDTGSSEVQIAILTAKIRALALVLEGPKGHRDKQNKRSMRSLCHRRQRLLRYMERKERGSGRWEHMIQTLGLSPATWKEQITL</sequence>
<dbReference type="GO" id="GO:1990904">
    <property type="term" value="C:ribonucleoprotein complex"/>
    <property type="evidence" value="ECO:0007669"/>
    <property type="project" value="UniProtKB-KW"/>
</dbReference>
<proteinExistence type="inferred from homology"/>
<dbReference type="GO" id="GO:0005737">
    <property type="term" value="C:cytoplasm"/>
    <property type="evidence" value="ECO:0007669"/>
    <property type="project" value="UniProtKB-ARBA"/>
</dbReference>
<dbReference type="AlphaFoldDB" id="A0AAE0NTQ5"/>
<protein>
    <recommendedName>
        <fullName evidence="6">Ribosomal protein S15</fullName>
    </recommendedName>
</protein>
<dbReference type="Gene3D" id="1.10.287.10">
    <property type="entry name" value="S15/NS1, RNA-binding"/>
    <property type="match status" value="1"/>
</dbReference>
<dbReference type="InterPro" id="IPR009068">
    <property type="entry name" value="uS15_NS1_RNA-bd_sf"/>
</dbReference>
<evidence type="ECO:0000256" key="1">
    <source>
        <dbReference type="ARBA" id="ARBA00008434"/>
    </source>
</evidence>